<reference evidence="2" key="1">
    <citation type="submission" date="2020-04" db="EMBL/GenBank/DDBJ databases">
        <authorList>
            <person name="Chiriac C."/>
            <person name="Salcher M."/>
            <person name="Ghai R."/>
            <person name="Kavagutti S V."/>
        </authorList>
    </citation>
    <scope>NUCLEOTIDE SEQUENCE</scope>
</reference>
<organism evidence="2">
    <name type="scientific">uncultured Caudovirales phage</name>
    <dbReference type="NCBI Taxonomy" id="2100421"/>
    <lineage>
        <taxon>Viruses</taxon>
        <taxon>Duplodnaviria</taxon>
        <taxon>Heunggongvirae</taxon>
        <taxon>Uroviricota</taxon>
        <taxon>Caudoviricetes</taxon>
        <taxon>Peduoviridae</taxon>
        <taxon>Maltschvirus</taxon>
        <taxon>Maltschvirus maltsch</taxon>
    </lineage>
</organism>
<dbReference type="EMBL" id="LR796705">
    <property type="protein sequence ID" value="CAB4161200.1"/>
    <property type="molecule type" value="Genomic_DNA"/>
</dbReference>
<proteinExistence type="predicted"/>
<keyword evidence="1" id="KW-0175">Coiled coil</keyword>
<accession>A0A6J5NN00</accession>
<name>A0A6J5NN00_9CAUD</name>
<gene>
    <name evidence="2" type="ORF">UFOVP731_37</name>
</gene>
<protein>
    <submittedName>
        <fullName evidence="2">Uncharacterized protein</fullName>
    </submittedName>
</protein>
<evidence type="ECO:0000256" key="1">
    <source>
        <dbReference type="SAM" id="Coils"/>
    </source>
</evidence>
<evidence type="ECO:0000313" key="2">
    <source>
        <dbReference type="EMBL" id="CAB4161200.1"/>
    </source>
</evidence>
<sequence>MFSKEFHEVHEREIVNIVKEYLEETDFGDYVTKPDFSKECESLIYEAQNEIEKKVVIATNELESYAEDLKTNFERELEGAVESATSDYLDGIDFSEYVAERVDWDDLVKDCNVDFEQVIRENVNFDLVAGPFVERAAEKAVERLSDIRIADMGQEIRTAFKYDIEAVQNSLDVAREHITFLESAISELREQISQIRNQPKKSWFSKLFGA</sequence>
<feature type="coiled-coil region" evidence="1">
    <location>
        <begin position="171"/>
        <end position="198"/>
    </location>
</feature>